<name>A0AA40KT61_9HYME</name>
<dbReference type="AlphaFoldDB" id="A0AA40KT61"/>
<feature type="compositionally biased region" description="Basic and acidic residues" evidence="1">
    <location>
        <begin position="109"/>
        <end position="132"/>
    </location>
</feature>
<evidence type="ECO:0000313" key="2">
    <source>
        <dbReference type="EMBL" id="KAK1131696.1"/>
    </source>
</evidence>
<comment type="caution">
    <text evidence="2">The sequence shown here is derived from an EMBL/GenBank/DDBJ whole genome shotgun (WGS) entry which is preliminary data.</text>
</comment>
<feature type="region of interest" description="Disordered" evidence="1">
    <location>
        <begin position="1"/>
        <end position="34"/>
    </location>
</feature>
<feature type="compositionally biased region" description="Basic and acidic residues" evidence="1">
    <location>
        <begin position="1"/>
        <end position="15"/>
    </location>
</feature>
<sequence>MDRVKRDTPKRERDWGIGASKKRLETRQDGRKMRYEPQCCETNCKLARSNGRHFKQPQNRGSNHGVEVQDFKIPESDLWLVSRSQKLRVPVPKISTSVKDRGSMILRHGAREGVTKENSPEIGERYSLEGLRDQYGGP</sequence>
<feature type="region of interest" description="Disordered" evidence="1">
    <location>
        <begin position="100"/>
        <end position="138"/>
    </location>
</feature>
<proteinExistence type="predicted"/>
<organism evidence="2 3">
    <name type="scientific">Melipona bicolor</name>
    <dbReference type="NCBI Taxonomy" id="60889"/>
    <lineage>
        <taxon>Eukaryota</taxon>
        <taxon>Metazoa</taxon>
        <taxon>Ecdysozoa</taxon>
        <taxon>Arthropoda</taxon>
        <taxon>Hexapoda</taxon>
        <taxon>Insecta</taxon>
        <taxon>Pterygota</taxon>
        <taxon>Neoptera</taxon>
        <taxon>Endopterygota</taxon>
        <taxon>Hymenoptera</taxon>
        <taxon>Apocrita</taxon>
        <taxon>Aculeata</taxon>
        <taxon>Apoidea</taxon>
        <taxon>Anthophila</taxon>
        <taxon>Apidae</taxon>
        <taxon>Melipona</taxon>
    </lineage>
</organism>
<evidence type="ECO:0000313" key="3">
    <source>
        <dbReference type="Proteomes" id="UP001177670"/>
    </source>
</evidence>
<evidence type="ECO:0000256" key="1">
    <source>
        <dbReference type="SAM" id="MobiDB-lite"/>
    </source>
</evidence>
<feature type="compositionally biased region" description="Basic and acidic residues" evidence="1">
    <location>
        <begin position="22"/>
        <end position="34"/>
    </location>
</feature>
<dbReference type="Proteomes" id="UP001177670">
    <property type="component" value="Unassembled WGS sequence"/>
</dbReference>
<keyword evidence="3" id="KW-1185">Reference proteome</keyword>
<reference evidence="2" key="1">
    <citation type="submission" date="2021-10" db="EMBL/GenBank/DDBJ databases">
        <title>Melipona bicolor Genome sequencing and assembly.</title>
        <authorList>
            <person name="Araujo N.S."/>
            <person name="Arias M.C."/>
        </authorList>
    </citation>
    <scope>NUCLEOTIDE SEQUENCE</scope>
    <source>
        <strain evidence="2">USP_2M_L1-L4_2017</strain>
        <tissue evidence="2">Whole body</tissue>
    </source>
</reference>
<accession>A0AA40KT61</accession>
<gene>
    <name evidence="2" type="ORF">K0M31_015857</name>
</gene>
<protein>
    <submittedName>
        <fullName evidence="2">Uncharacterized protein</fullName>
    </submittedName>
</protein>
<dbReference type="EMBL" id="JAHYIQ010000005">
    <property type="protein sequence ID" value="KAK1131696.1"/>
    <property type="molecule type" value="Genomic_DNA"/>
</dbReference>